<dbReference type="STRING" id="1121001.SAMN02745857_00375"/>
<organism evidence="13 14">
    <name type="scientific">Andreprevotia lacus DSM 23236</name>
    <dbReference type="NCBI Taxonomy" id="1121001"/>
    <lineage>
        <taxon>Bacteria</taxon>
        <taxon>Pseudomonadati</taxon>
        <taxon>Pseudomonadota</taxon>
        <taxon>Betaproteobacteria</taxon>
        <taxon>Neisseriales</taxon>
        <taxon>Chitinibacteraceae</taxon>
        <taxon>Andreprevotia</taxon>
    </lineage>
</organism>
<evidence type="ECO:0000256" key="1">
    <source>
        <dbReference type="ARBA" id="ARBA00004651"/>
    </source>
</evidence>
<dbReference type="GO" id="GO:0005886">
    <property type="term" value="C:plasma membrane"/>
    <property type="evidence" value="ECO:0007669"/>
    <property type="project" value="UniProtKB-SubCell"/>
</dbReference>
<sequence length="288" mass="30530">MSLTDLLLVIAAAVIHACWNLLAKRAQGGGRLIWGYSLFSTIVYLPMAAWLIQRDGLHWSALQWALVLASTFFNIGYAICLQRGYRLADMSVVYPLARGSGPLLSVSGAILLLGERPSWLAAVGALLVVGGVFMLAGGPAMFRWPDARLRAGLGYGLATGAFIACYTLSDGYAVQHLQIAPLLLCYFGSALRLLIMAPHALGDREDLLATFRSKWPHMLGIGALAPLSYILVLTAMQTAPISYVAPAREMSMLLGAFFGARLLGEGDVARRLAGAALIAAGVAGLALG</sequence>
<dbReference type="AlphaFoldDB" id="A0A1W1X177"/>
<dbReference type="InterPro" id="IPR037185">
    <property type="entry name" value="EmrE-like"/>
</dbReference>
<feature type="domain" description="EamA" evidence="12">
    <location>
        <begin position="152"/>
        <end position="285"/>
    </location>
</feature>
<feature type="transmembrane region" description="Helical" evidence="11">
    <location>
        <begin position="175"/>
        <end position="195"/>
    </location>
</feature>
<dbReference type="GO" id="GO:0009103">
    <property type="term" value="P:lipopolysaccharide biosynthetic process"/>
    <property type="evidence" value="ECO:0007669"/>
    <property type="project" value="UniProtKB-KW"/>
</dbReference>
<dbReference type="GO" id="GO:0009245">
    <property type="term" value="P:lipid A biosynthetic process"/>
    <property type="evidence" value="ECO:0007669"/>
    <property type="project" value="UniProtKB-KW"/>
</dbReference>
<keyword evidence="10 11" id="KW-0472">Membrane</keyword>
<dbReference type="EMBL" id="FWXD01000002">
    <property type="protein sequence ID" value="SMC17657.1"/>
    <property type="molecule type" value="Genomic_DNA"/>
</dbReference>
<protein>
    <submittedName>
        <fullName evidence="13">EamA-like transporter family protein</fullName>
    </submittedName>
</protein>
<dbReference type="RefSeq" id="WP_084088852.1">
    <property type="nucleotide sequence ID" value="NZ_FWXD01000002.1"/>
</dbReference>
<name>A0A1W1X177_9NEIS</name>
<evidence type="ECO:0000313" key="13">
    <source>
        <dbReference type="EMBL" id="SMC17657.1"/>
    </source>
</evidence>
<feature type="domain" description="EamA" evidence="12">
    <location>
        <begin position="6"/>
        <end position="135"/>
    </location>
</feature>
<evidence type="ECO:0000256" key="5">
    <source>
        <dbReference type="ARBA" id="ARBA00022556"/>
    </source>
</evidence>
<evidence type="ECO:0000256" key="8">
    <source>
        <dbReference type="ARBA" id="ARBA00022989"/>
    </source>
</evidence>
<feature type="transmembrane region" description="Helical" evidence="11">
    <location>
        <begin position="215"/>
        <end position="236"/>
    </location>
</feature>
<gene>
    <name evidence="13" type="ORF">SAMN02745857_00375</name>
</gene>
<evidence type="ECO:0000256" key="6">
    <source>
        <dbReference type="ARBA" id="ARBA00022692"/>
    </source>
</evidence>
<keyword evidence="7" id="KW-0448">Lipopolysaccharide biosynthesis</keyword>
<evidence type="ECO:0000313" key="14">
    <source>
        <dbReference type="Proteomes" id="UP000192761"/>
    </source>
</evidence>
<evidence type="ECO:0000256" key="9">
    <source>
        <dbReference type="ARBA" id="ARBA00023098"/>
    </source>
</evidence>
<evidence type="ECO:0000256" key="7">
    <source>
        <dbReference type="ARBA" id="ARBA00022985"/>
    </source>
</evidence>
<evidence type="ECO:0000256" key="4">
    <source>
        <dbReference type="ARBA" id="ARBA00022519"/>
    </source>
</evidence>
<keyword evidence="8 11" id="KW-1133">Transmembrane helix</keyword>
<keyword evidence="4" id="KW-0997">Cell inner membrane</keyword>
<reference evidence="13 14" key="1">
    <citation type="submission" date="2017-04" db="EMBL/GenBank/DDBJ databases">
        <authorList>
            <person name="Afonso C.L."/>
            <person name="Miller P.J."/>
            <person name="Scott M.A."/>
            <person name="Spackman E."/>
            <person name="Goraichik I."/>
            <person name="Dimitrov K.M."/>
            <person name="Suarez D.L."/>
            <person name="Swayne D.E."/>
        </authorList>
    </citation>
    <scope>NUCLEOTIDE SEQUENCE [LARGE SCALE GENOMIC DNA]</scope>
    <source>
        <strain evidence="13 14">DSM 23236</strain>
    </source>
</reference>
<feature type="transmembrane region" description="Helical" evidence="11">
    <location>
        <begin position="34"/>
        <end position="53"/>
    </location>
</feature>
<keyword evidence="2" id="KW-1003">Cell membrane</keyword>
<keyword evidence="6 11" id="KW-0812">Transmembrane</keyword>
<dbReference type="PANTHER" id="PTHR30561">
    <property type="entry name" value="SMR FAMILY PROTON-DEPENDENT DRUG EFFLUX TRANSPORTER SUGE"/>
    <property type="match status" value="1"/>
</dbReference>
<keyword evidence="5" id="KW-0441">Lipid A biosynthesis</keyword>
<dbReference type="Proteomes" id="UP000192761">
    <property type="component" value="Unassembled WGS sequence"/>
</dbReference>
<comment type="subcellular location">
    <subcellularLocation>
        <location evidence="1">Cell membrane</location>
        <topology evidence="1">Multi-pass membrane protein</topology>
    </subcellularLocation>
</comment>
<dbReference type="InterPro" id="IPR000390">
    <property type="entry name" value="Small_drug/metabolite_transptr"/>
</dbReference>
<evidence type="ECO:0000256" key="11">
    <source>
        <dbReference type="SAM" id="Phobius"/>
    </source>
</evidence>
<dbReference type="OrthoDB" id="9783707at2"/>
<dbReference type="GO" id="GO:0022857">
    <property type="term" value="F:transmembrane transporter activity"/>
    <property type="evidence" value="ECO:0007669"/>
    <property type="project" value="InterPro"/>
</dbReference>
<evidence type="ECO:0000256" key="10">
    <source>
        <dbReference type="ARBA" id="ARBA00023136"/>
    </source>
</evidence>
<proteinExistence type="predicted"/>
<feature type="transmembrane region" description="Helical" evidence="11">
    <location>
        <begin position="149"/>
        <end position="169"/>
    </location>
</feature>
<keyword evidence="14" id="KW-1185">Reference proteome</keyword>
<dbReference type="Pfam" id="PF00892">
    <property type="entry name" value="EamA"/>
    <property type="match status" value="2"/>
</dbReference>
<evidence type="ECO:0000256" key="2">
    <source>
        <dbReference type="ARBA" id="ARBA00022475"/>
    </source>
</evidence>
<keyword evidence="9" id="KW-0443">Lipid metabolism</keyword>
<dbReference type="PANTHER" id="PTHR30561:SF9">
    <property type="entry name" value="4-AMINO-4-DEOXY-L-ARABINOSE-PHOSPHOUNDECAPRENOL FLIPPASE SUBUNIT ARNF-RELATED"/>
    <property type="match status" value="1"/>
</dbReference>
<dbReference type="Gene3D" id="1.10.3730.20">
    <property type="match status" value="2"/>
</dbReference>
<feature type="transmembrane region" description="Helical" evidence="11">
    <location>
        <begin position="119"/>
        <end position="137"/>
    </location>
</feature>
<evidence type="ECO:0000259" key="12">
    <source>
        <dbReference type="Pfam" id="PF00892"/>
    </source>
</evidence>
<accession>A0A1W1X177</accession>
<dbReference type="SUPFAM" id="SSF103481">
    <property type="entry name" value="Multidrug resistance efflux transporter EmrE"/>
    <property type="match status" value="2"/>
</dbReference>
<feature type="transmembrane region" description="Helical" evidence="11">
    <location>
        <begin position="6"/>
        <end position="22"/>
    </location>
</feature>
<feature type="transmembrane region" description="Helical" evidence="11">
    <location>
        <begin position="59"/>
        <end position="80"/>
    </location>
</feature>
<keyword evidence="3" id="KW-0444">Lipid biosynthesis</keyword>
<dbReference type="InterPro" id="IPR000620">
    <property type="entry name" value="EamA_dom"/>
</dbReference>
<evidence type="ECO:0000256" key="3">
    <source>
        <dbReference type="ARBA" id="ARBA00022516"/>
    </source>
</evidence>